<proteinExistence type="inferred from homology"/>
<evidence type="ECO:0000256" key="6">
    <source>
        <dbReference type="ARBA" id="ARBA00022777"/>
    </source>
</evidence>
<dbReference type="InterPro" id="IPR017441">
    <property type="entry name" value="Protein_kinase_ATP_BS"/>
</dbReference>
<dbReference type="CDD" id="cd07829">
    <property type="entry name" value="STKc_CDK_like"/>
    <property type="match status" value="1"/>
</dbReference>
<evidence type="ECO:0000256" key="2">
    <source>
        <dbReference type="ARBA" id="ARBA00012425"/>
    </source>
</evidence>
<keyword evidence="14" id="KW-1185">Reference proteome</keyword>
<keyword evidence="7 10" id="KW-0067">ATP-binding</keyword>
<dbReference type="InterPro" id="IPR050108">
    <property type="entry name" value="CDK"/>
</dbReference>
<dbReference type="FunFam" id="3.30.200.20:FF:000375">
    <property type="entry name" value="Cell division related protein kinase 2"/>
    <property type="match status" value="1"/>
</dbReference>
<dbReference type="GO" id="GO:0000307">
    <property type="term" value="C:cyclin-dependent protein kinase holoenzyme complex"/>
    <property type="evidence" value="ECO:0007669"/>
    <property type="project" value="TreeGrafter"/>
</dbReference>
<dbReference type="GO" id="GO:0004693">
    <property type="term" value="F:cyclin-dependent protein serine/threonine kinase activity"/>
    <property type="evidence" value="ECO:0007669"/>
    <property type="project" value="UniProtKB-EC"/>
</dbReference>
<evidence type="ECO:0000256" key="11">
    <source>
        <dbReference type="RuleBase" id="RU000304"/>
    </source>
</evidence>
<dbReference type="GO" id="GO:0000082">
    <property type="term" value="P:G1/S transition of mitotic cell cycle"/>
    <property type="evidence" value="ECO:0007669"/>
    <property type="project" value="TreeGrafter"/>
</dbReference>
<evidence type="ECO:0000313" key="13">
    <source>
        <dbReference type="EMBL" id="KAL1508687.1"/>
    </source>
</evidence>
<evidence type="ECO:0000256" key="4">
    <source>
        <dbReference type="ARBA" id="ARBA00022679"/>
    </source>
</evidence>
<keyword evidence="4" id="KW-0808">Transferase</keyword>
<comment type="catalytic activity">
    <reaction evidence="9">
        <text>L-seryl-[protein] + ATP = O-phospho-L-seryl-[protein] + ADP + H(+)</text>
        <dbReference type="Rhea" id="RHEA:17989"/>
        <dbReference type="Rhea" id="RHEA-COMP:9863"/>
        <dbReference type="Rhea" id="RHEA-COMP:11604"/>
        <dbReference type="ChEBI" id="CHEBI:15378"/>
        <dbReference type="ChEBI" id="CHEBI:29999"/>
        <dbReference type="ChEBI" id="CHEBI:30616"/>
        <dbReference type="ChEBI" id="CHEBI:83421"/>
        <dbReference type="ChEBI" id="CHEBI:456216"/>
        <dbReference type="EC" id="2.7.11.22"/>
    </reaction>
</comment>
<reference evidence="13 14" key="1">
    <citation type="journal article" date="2024" name="Science">
        <title>Giant polyketide synthase enzymes in the biosynthesis of giant marine polyether toxins.</title>
        <authorList>
            <person name="Fallon T.R."/>
            <person name="Shende V.V."/>
            <person name="Wierzbicki I.H."/>
            <person name="Pendleton A.L."/>
            <person name="Watervoot N.F."/>
            <person name="Auber R.P."/>
            <person name="Gonzalez D.J."/>
            <person name="Wisecaver J.H."/>
            <person name="Moore B.S."/>
        </authorList>
    </citation>
    <scope>NUCLEOTIDE SEQUENCE [LARGE SCALE GENOMIC DNA]</scope>
    <source>
        <strain evidence="13 14">12B1</strain>
    </source>
</reference>
<dbReference type="FunFam" id="1.10.510.10:FF:000706">
    <property type="entry name" value="Cyclin-dependent kinase 1"/>
    <property type="match status" value="1"/>
</dbReference>
<dbReference type="PROSITE" id="PS00108">
    <property type="entry name" value="PROTEIN_KINASE_ST"/>
    <property type="match status" value="1"/>
</dbReference>
<dbReference type="PANTHER" id="PTHR24056">
    <property type="entry name" value="CELL DIVISION PROTEIN KINASE"/>
    <property type="match status" value="1"/>
</dbReference>
<evidence type="ECO:0000256" key="5">
    <source>
        <dbReference type="ARBA" id="ARBA00022741"/>
    </source>
</evidence>
<keyword evidence="6" id="KW-0418">Kinase</keyword>
<evidence type="ECO:0000259" key="12">
    <source>
        <dbReference type="PROSITE" id="PS50011"/>
    </source>
</evidence>
<comment type="similarity">
    <text evidence="1">Belongs to the protein kinase superfamily. CMGC Ser/Thr protein kinase family. CDC2/CDKX subfamily.</text>
</comment>
<dbReference type="PANTHER" id="PTHR24056:SF254">
    <property type="entry name" value="CYCLIN-DEPENDENT KINASE 2"/>
    <property type="match status" value="1"/>
</dbReference>
<evidence type="ECO:0000256" key="9">
    <source>
        <dbReference type="ARBA" id="ARBA00048367"/>
    </source>
</evidence>
<dbReference type="GO" id="GO:0005524">
    <property type="term" value="F:ATP binding"/>
    <property type="evidence" value="ECO:0007669"/>
    <property type="project" value="UniProtKB-UniRule"/>
</dbReference>
<dbReference type="PROSITE" id="PS00107">
    <property type="entry name" value="PROTEIN_KINASE_ATP"/>
    <property type="match status" value="1"/>
</dbReference>
<evidence type="ECO:0000256" key="1">
    <source>
        <dbReference type="ARBA" id="ARBA00006485"/>
    </source>
</evidence>
<dbReference type="Gene3D" id="3.30.200.20">
    <property type="entry name" value="Phosphorylase Kinase, domain 1"/>
    <property type="match status" value="1"/>
</dbReference>
<evidence type="ECO:0000313" key="14">
    <source>
        <dbReference type="Proteomes" id="UP001515480"/>
    </source>
</evidence>
<keyword evidence="5 10" id="KW-0547">Nucleotide-binding</keyword>
<dbReference type="PROSITE" id="PS50011">
    <property type="entry name" value="PROTEIN_KINASE_DOM"/>
    <property type="match status" value="1"/>
</dbReference>
<accession>A0AB34IXF5</accession>
<dbReference type="GO" id="GO:0005737">
    <property type="term" value="C:cytoplasm"/>
    <property type="evidence" value="ECO:0007669"/>
    <property type="project" value="TreeGrafter"/>
</dbReference>
<gene>
    <name evidence="13" type="ORF">AB1Y20_004782</name>
</gene>
<dbReference type="AlphaFoldDB" id="A0AB34IXF5"/>
<dbReference type="InterPro" id="IPR008271">
    <property type="entry name" value="Ser/Thr_kinase_AS"/>
</dbReference>
<dbReference type="InterPro" id="IPR000719">
    <property type="entry name" value="Prot_kinase_dom"/>
</dbReference>
<dbReference type="Pfam" id="PF00069">
    <property type="entry name" value="Pkinase"/>
    <property type="match status" value="1"/>
</dbReference>
<keyword evidence="3 11" id="KW-0723">Serine/threonine-protein kinase</keyword>
<dbReference type="SUPFAM" id="SSF56112">
    <property type="entry name" value="Protein kinase-like (PK-like)"/>
    <property type="match status" value="1"/>
</dbReference>
<dbReference type="GO" id="GO:0010468">
    <property type="term" value="P:regulation of gene expression"/>
    <property type="evidence" value="ECO:0007669"/>
    <property type="project" value="TreeGrafter"/>
</dbReference>
<evidence type="ECO:0000256" key="8">
    <source>
        <dbReference type="ARBA" id="ARBA00047811"/>
    </source>
</evidence>
<sequence length="312" mass="35691">MDPSAMFKLWKRGQKLGEGTFGEVYIATHERTGETAALKKIKLECEDEGVPGTTLREVSLLKELQHPNVVQLKDVYYMPSDNKLYLCFEYCEYDLKKYMKSQQYKLSAESIKSFTYQMLNGLNWCHSHRIFHRDLKPQNVLVDPKRGTLKLADFGLARAFTVPLRTYTHEVVTLWYRAPEILLGAKQYACPVDMWSVGTIIPEMVTGHPLLPGDSEIDEIFKIFRLLGTPNEALWSGVSQLPDYKTNFPKWHPKQLREVVPHPDRLNDAGLDLVAQMLAYTPNSRIVAKDALEHPYFNGLDKSTVGTIPLPF</sequence>
<evidence type="ECO:0000256" key="10">
    <source>
        <dbReference type="PROSITE-ProRule" id="PRU10141"/>
    </source>
</evidence>
<feature type="binding site" evidence="10">
    <location>
        <position position="39"/>
    </location>
    <ligand>
        <name>ATP</name>
        <dbReference type="ChEBI" id="CHEBI:30616"/>
    </ligand>
</feature>
<comment type="caution">
    <text evidence="13">The sequence shown here is derived from an EMBL/GenBank/DDBJ whole genome shotgun (WGS) entry which is preliminary data.</text>
</comment>
<evidence type="ECO:0000256" key="7">
    <source>
        <dbReference type="ARBA" id="ARBA00022840"/>
    </source>
</evidence>
<dbReference type="GO" id="GO:0010389">
    <property type="term" value="P:regulation of G2/M transition of mitotic cell cycle"/>
    <property type="evidence" value="ECO:0007669"/>
    <property type="project" value="TreeGrafter"/>
</dbReference>
<dbReference type="Gene3D" id="1.10.510.10">
    <property type="entry name" value="Transferase(Phosphotransferase) domain 1"/>
    <property type="match status" value="1"/>
</dbReference>
<dbReference type="SMART" id="SM00220">
    <property type="entry name" value="S_TKc"/>
    <property type="match status" value="1"/>
</dbReference>
<dbReference type="GO" id="GO:0030332">
    <property type="term" value="F:cyclin binding"/>
    <property type="evidence" value="ECO:0007669"/>
    <property type="project" value="TreeGrafter"/>
</dbReference>
<dbReference type="EC" id="2.7.11.22" evidence="2"/>
<dbReference type="EMBL" id="JBGBPQ010000016">
    <property type="protein sequence ID" value="KAL1508687.1"/>
    <property type="molecule type" value="Genomic_DNA"/>
</dbReference>
<comment type="catalytic activity">
    <reaction evidence="8">
        <text>L-threonyl-[protein] + ATP = O-phospho-L-threonyl-[protein] + ADP + H(+)</text>
        <dbReference type="Rhea" id="RHEA:46608"/>
        <dbReference type="Rhea" id="RHEA-COMP:11060"/>
        <dbReference type="Rhea" id="RHEA-COMP:11605"/>
        <dbReference type="ChEBI" id="CHEBI:15378"/>
        <dbReference type="ChEBI" id="CHEBI:30013"/>
        <dbReference type="ChEBI" id="CHEBI:30616"/>
        <dbReference type="ChEBI" id="CHEBI:61977"/>
        <dbReference type="ChEBI" id="CHEBI:456216"/>
        <dbReference type="EC" id="2.7.11.22"/>
    </reaction>
</comment>
<name>A0AB34IXF5_PRYPA</name>
<feature type="domain" description="Protein kinase" evidence="12">
    <location>
        <begin position="10"/>
        <end position="297"/>
    </location>
</feature>
<protein>
    <recommendedName>
        <fullName evidence="2">cyclin-dependent kinase</fullName>
        <ecNumber evidence="2">2.7.11.22</ecNumber>
    </recommendedName>
</protein>
<dbReference type="Proteomes" id="UP001515480">
    <property type="component" value="Unassembled WGS sequence"/>
</dbReference>
<organism evidence="13 14">
    <name type="scientific">Prymnesium parvum</name>
    <name type="common">Toxic golden alga</name>
    <dbReference type="NCBI Taxonomy" id="97485"/>
    <lineage>
        <taxon>Eukaryota</taxon>
        <taxon>Haptista</taxon>
        <taxon>Haptophyta</taxon>
        <taxon>Prymnesiophyceae</taxon>
        <taxon>Prymnesiales</taxon>
        <taxon>Prymnesiaceae</taxon>
        <taxon>Prymnesium</taxon>
    </lineage>
</organism>
<dbReference type="GO" id="GO:0005634">
    <property type="term" value="C:nucleus"/>
    <property type="evidence" value="ECO:0007669"/>
    <property type="project" value="TreeGrafter"/>
</dbReference>
<evidence type="ECO:0000256" key="3">
    <source>
        <dbReference type="ARBA" id="ARBA00022527"/>
    </source>
</evidence>
<dbReference type="InterPro" id="IPR011009">
    <property type="entry name" value="Kinase-like_dom_sf"/>
</dbReference>
<dbReference type="GO" id="GO:0007165">
    <property type="term" value="P:signal transduction"/>
    <property type="evidence" value="ECO:0007669"/>
    <property type="project" value="TreeGrafter"/>
</dbReference>